<dbReference type="RefSeq" id="WP_165100035.1">
    <property type="nucleotide sequence ID" value="NZ_JAAKGU010000007.1"/>
</dbReference>
<dbReference type="SUPFAM" id="SSF52540">
    <property type="entry name" value="P-loop containing nucleoside triphosphate hydrolases"/>
    <property type="match status" value="1"/>
</dbReference>
<proteinExistence type="predicted"/>
<organism evidence="2 3">
    <name type="scientific">Paenibacillus apii</name>
    <dbReference type="NCBI Taxonomy" id="1850370"/>
    <lineage>
        <taxon>Bacteria</taxon>
        <taxon>Bacillati</taxon>
        <taxon>Bacillota</taxon>
        <taxon>Bacilli</taxon>
        <taxon>Bacillales</taxon>
        <taxon>Paenibacillaceae</taxon>
        <taxon>Paenibacillus</taxon>
    </lineage>
</organism>
<accession>A0A6M1PL64</accession>
<evidence type="ECO:0000313" key="3">
    <source>
        <dbReference type="Proteomes" id="UP000480151"/>
    </source>
</evidence>
<protein>
    <submittedName>
        <fullName evidence="2">DUF2075 domain-containing protein</fullName>
    </submittedName>
</protein>
<dbReference type="EMBL" id="JAAKGU010000007">
    <property type="protein sequence ID" value="NGM83956.1"/>
    <property type="molecule type" value="Genomic_DNA"/>
</dbReference>
<reference evidence="2 3" key="1">
    <citation type="submission" date="2020-02" db="EMBL/GenBank/DDBJ databases">
        <authorList>
            <person name="Gao J."/>
            <person name="Sun J."/>
        </authorList>
    </citation>
    <scope>NUCLEOTIDE SEQUENCE [LARGE SCALE GENOMIC DNA]</scope>
    <source>
        <strain evidence="2 3">7124</strain>
    </source>
</reference>
<feature type="domain" description="AAA+ ATPase" evidence="1">
    <location>
        <begin position="242"/>
        <end position="387"/>
    </location>
</feature>
<comment type="caution">
    <text evidence="2">The sequence shown here is derived from an EMBL/GenBank/DDBJ whole genome shotgun (WGS) entry which is preliminary data.</text>
</comment>
<evidence type="ECO:0000313" key="2">
    <source>
        <dbReference type="EMBL" id="NGM83956.1"/>
    </source>
</evidence>
<dbReference type="Proteomes" id="UP000480151">
    <property type="component" value="Unassembled WGS sequence"/>
</dbReference>
<dbReference type="AlphaFoldDB" id="A0A6M1PL64"/>
<dbReference type="InterPro" id="IPR018647">
    <property type="entry name" value="SLFN_3-like_DNA/RNA_helicase"/>
</dbReference>
<evidence type="ECO:0000259" key="1">
    <source>
        <dbReference type="SMART" id="SM00382"/>
    </source>
</evidence>
<keyword evidence="3" id="KW-1185">Reference proteome</keyword>
<gene>
    <name evidence="2" type="ORF">G5B47_16175</name>
</gene>
<dbReference type="InterPro" id="IPR003593">
    <property type="entry name" value="AAA+_ATPase"/>
</dbReference>
<name>A0A6M1PL64_9BACL</name>
<dbReference type="SMART" id="SM00382">
    <property type="entry name" value="AAA"/>
    <property type="match status" value="1"/>
</dbReference>
<dbReference type="Gene3D" id="3.40.50.300">
    <property type="entry name" value="P-loop containing nucleotide triphosphate hydrolases"/>
    <property type="match status" value="1"/>
</dbReference>
<sequence>MKTYGWKGSIIEFIQEKPEDIVHELCLYVYEQPETELRNHNQEHISQVDAWYDSITFLRGELEQLAPIEGALIWEYSLPREKGRRPDVLVLLPGELLVLEFKRYVEIHESEYNQASFYVRDLKEYHSAVQECSLKVRGALVITQELSYPLQGIEAYQIYRVGRGGLAKLIHSVIAKSDGTLPIVDQEFVEGIFQPLPSIIESAKSIMRNEPLPVIRSIKSSNFESVLQEVVHIAEQAEQEGSHHLVLVAGVPGAGKTYVGLTLAHELQDAVYVSGNGPLVDVLQDTLKTKAFVQSLYGYKMDYLNRRKVPKEHIIIFDEAQRAWDATQMKRDVSEPEVIIEIAQTKPWSVVVGLIGTGQHIHLGEERGISLWNVAIRDKQVFVHGKDYKDQFPHTFRYIDHSHLHLNVSLRTHAAAMYHEWVELLLEGQFEQCRELKKTLQAHRYTIKHMERIEDAIQYVQRMYEGTNKTYGVVLSSGARAPSNLQHLPKAERYQRPIPHVAYYNYPDSAYYCRNLRYGASEFQVQGLELDMAILYWGEDLMWTSNGWSYKKLRTDANHPEQLKQNAYRVLLTRGRDGIIIVDGPRM</sequence>
<dbReference type="Pfam" id="PF09848">
    <property type="entry name" value="SLFN-g3_helicase"/>
    <property type="match status" value="1"/>
</dbReference>
<dbReference type="InterPro" id="IPR027417">
    <property type="entry name" value="P-loop_NTPase"/>
</dbReference>